<feature type="non-terminal residue" evidence="4">
    <location>
        <position position="1"/>
    </location>
</feature>
<feature type="repeat" description="WD" evidence="3">
    <location>
        <begin position="4"/>
        <end position="45"/>
    </location>
</feature>
<organism evidence="4 5">
    <name type="scientific">Hydnomerulius pinastri MD-312</name>
    <dbReference type="NCBI Taxonomy" id="994086"/>
    <lineage>
        <taxon>Eukaryota</taxon>
        <taxon>Fungi</taxon>
        <taxon>Dikarya</taxon>
        <taxon>Basidiomycota</taxon>
        <taxon>Agaricomycotina</taxon>
        <taxon>Agaricomycetes</taxon>
        <taxon>Agaricomycetidae</taxon>
        <taxon>Boletales</taxon>
        <taxon>Boletales incertae sedis</taxon>
        <taxon>Leucogyrophana</taxon>
    </lineage>
</organism>
<keyword evidence="1 3" id="KW-0853">WD repeat</keyword>
<evidence type="ECO:0000256" key="1">
    <source>
        <dbReference type="ARBA" id="ARBA00022574"/>
    </source>
</evidence>
<dbReference type="PROSITE" id="PS00678">
    <property type="entry name" value="WD_REPEATS_1"/>
    <property type="match status" value="2"/>
</dbReference>
<dbReference type="HOGENOM" id="CLU_000288_57_33_1"/>
<dbReference type="EMBL" id="KN839860">
    <property type="protein sequence ID" value="KIJ61786.1"/>
    <property type="molecule type" value="Genomic_DNA"/>
</dbReference>
<feature type="repeat" description="WD" evidence="3">
    <location>
        <begin position="176"/>
        <end position="217"/>
    </location>
</feature>
<reference evidence="4 5" key="1">
    <citation type="submission" date="2014-04" db="EMBL/GenBank/DDBJ databases">
        <title>Evolutionary Origins and Diversification of the Mycorrhizal Mutualists.</title>
        <authorList>
            <consortium name="DOE Joint Genome Institute"/>
            <consortium name="Mycorrhizal Genomics Consortium"/>
            <person name="Kohler A."/>
            <person name="Kuo A."/>
            <person name="Nagy L.G."/>
            <person name="Floudas D."/>
            <person name="Copeland A."/>
            <person name="Barry K.W."/>
            <person name="Cichocki N."/>
            <person name="Veneault-Fourrey C."/>
            <person name="LaButti K."/>
            <person name="Lindquist E.A."/>
            <person name="Lipzen A."/>
            <person name="Lundell T."/>
            <person name="Morin E."/>
            <person name="Murat C."/>
            <person name="Riley R."/>
            <person name="Ohm R."/>
            <person name="Sun H."/>
            <person name="Tunlid A."/>
            <person name="Henrissat B."/>
            <person name="Grigoriev I.V."/>
            <person name="Hibbett D.S."/>
            <person name="Martin F."/>
        </authorList>
    </citation>
    <scope>NUCLEOTIDE SEQUENCE [LARGE SCALE GENOMIC DNA]</scope>
    <source>
        <strain evidence="4 5">MD-312</strain>
    </source>
</reference>
<dbReference type="PANTHER" id="PTHR19879:SF9">
    <property type="entry name" value="TRANSCRIPTION INITIATION FACTOR TFIID SUBUNIT 5"/>
    <property type="match status" value="1"/>
</dbReference>
<dbReference type="InterPro" id="IPR036322">
    <property type="entry name" value="WD40_repeat_dom_sf"/>
</dbReference>
<dbReference type="CDD" id="cd00200">
    <property type="entry name" value="WD40"/>
    <property type="match status" value="1"/>
</dbReference>
<feature type="repeat" description="WD" evidence="3">
    <location>
        <begin position="132"/>
        <end position="172"/>
    </location>
</feature>
<dbReference type="InterPro" id="IPR020472">
    <property type="entry name" value="WD40_PAC1"/>
</dbReference>
<protein>
    <submittedName>
        <fullName evidence="4">Unplaced genomic scaffold scaffold_26, whole genome shotgun sequence</fullName>
    </submittedName>
</protein>
<sequence>LATYTGHSSWIYSIAFLPDSKHIVSGSLDGSVRVWSLTEGHQVGEAVQVESEVWAVAASEDRKLLASGGADGKVIVWDAKSHEKVVEGEERHLDVARSLSFSSDSKRVTSSSYDQSVIVWSTSTGERLAGPFIGHTGDVYCVAFSPDAERLASCDRNDIRIWQSDSAKLALPPIQTTDYDGGARSLSWTPDGNQIIAACVDNSIQIFDASNGTQIARWNAHTDSIWSIAISRDSRYIVSGSYDRTVKLWDAAT</sequence>
<dbReference type="PANTHER" id="PTHR19879">
    <property type="entry name" value="TRANSCRIPTION INITIATION FACTOR TFIID"/>
    <property type="match status" value="1"/>
</dbReference>
<name>A0A0C9WC56_9AGAM</name>
<keyword evidence="2" id="KW-0677">Repeat</keyword>
<feature type="non-terminal residue" evidence="4">
    <location>
        <position position="253"/>
    </location>
</feature>
<evidence type="ECO:0000256" key="2">
    <source>
        <dbReference type="ARBA" id="ARBA00022737"/>
    </source>
</evidence>
<dbReference type="SUPFAM" id="SSF50978">
    <property type="entry name" value="WD40 repeat-like"/>
    <property type="match status" value="1"/>
</dbReference>
<dbReference type="PRINTS" id="PR00320">
    <property type="entry name" value="GPROTEINBRPT"/>
</dbReference>
<dbReference type="OrthoDB" id="2682234at2759"/>
<dbReference type="Proteomes" id="UP000053820">
    <property type="component" value="Unassembled WGS sequence"/>
</dbReference>
<dbReference type="AlphaFoldDB" id="A0A0C9WC56"/>
<evidence type="ECO:0000256" key="3">
    <source>
        <dbReference type="PROSITE-ProRule" id="PRU00221"/>
    </source>
</evidence>
<proteinExistence type="predicted"/>
<evidence type="ECO:0000313" key="5">
    <source>
        <dbReference type="Proteomes" id="UP000053820"/>
    </source>
</evidence>
<dbReference type="PROSITE" id="PS50082">
    <property type="entry name" value="WD_REPEATS_2"/>
    <property type="match status" value="6"/>
</dbReference>
<dbReference type="PROSITE" id="PS50294">
    <property type="entry name" value="WD_REPEATS_REGION"/>
    <property type="match status" value="3"/>
</dbReference>
<feature type="repeat" description="WD" evidence="3">
    <location>
        <begin position="89"/>
        <end position="130"/>
    </location>
</feature>
<accession>A0A0C9WC56</accession>
<gene>
    <name evidence="4" type="ORF">HYDPIDRAFT_59932</name>
</gene>
<dbReference type="InterPro" id="IPR001680">
    <property type="entry name" value="WD40_rpt"/>
</dbReference>
<dbReference type="InterPro" id="IPR019775">
    <property type="entry name" value="WD40_repeat_CS"/>
</dbReference>
<dbReference type="Pfam" id="PF00400">
    <property type="entry name" value="WD40"/>
    <property type="match status" value="6"/>
</dbReference>
<dbReference type="InterPro" id="IPR015943">
    <property type="entry name" value="WD40/YVTN_repeat-like_dom_sf"/>
</dbReference>
<feature type="repeat" description="WD" evidence="3">
    <location>
        <begin position="218"/>
        <end position="253"/>
    </location>
</feature>
<evidence type="ECO:0000313" key="4">
    <source>
        <dbReference type="EMBL" id="KIJ61786.1"/>
    </source>
</evidence>
<keyword evidence="5" id="KW-1185">Reference proteome</keyword>
<dbReference type="Gene3D" id="2.130.10.10">
    <property type="entry name" value="YVTN repeat-like/Quinoprotein amine dehydrogenase"/>
    <property type="match status" value="3"/>
</dbReference>
<feature type="repeat" description="WD" evidence="3">
    <location>
        <begin position="50"/>
        <end position="87"/>
    </location>
</feature>
<dbReference type="SMART" id="SM00320">
    <property type="entry name" value="WD40"/>
    <property type="match status" value="6"/>
</dbReference>